<dbReference type="Pfam" id="PF13643">
    <property type="entry name" value="DUF4145"/>
    <property type="match status" value="1"/>
</dbReference>
<dbReference type="Proteomes" id="UP000195326">
    <property type="component" value="Unassembled WGS sequence"/>
</dbReference>
<keyword evidence="3" id="KW-0255">Endonuclease</keyword>
<dbReference type="NCBIfam" id="NF008521">
    <property type="entry name" value="PRK11448.1"/>
    <property type="match status" value="1"/>
</dbReference>
<dbReference type="GO" id="GO:0003677">
    <property type="term" value="F:DNA binding"/>
    <property type="evidence" value="ECO:0007669"/>
    <property type="project" value="InterPro"/>
</dbReference>
<protein>
    <submittedName>
        <fullName evidence="3">Type I restriction-modification system endonuclease</fullName>
    </submittedName>
</protein>
<dbReference type="CDD" id="cd18032">
    <property type="entry name" value="DEXHc_RE_I_III_res"/>
    <property type="match status" value="1"/>
</dbReference>
<dbReference type="PANTHER" id="PTHR47396">
    <property type="entry name" value="TYPE I RESTRICTION ENZYME ECOKI R PROTEIN"/>
    <property type="match status" value="1"/>
</dbReference>
<dbReference type="STRING" id="501571.GCA_900143195_02461"/>
<organism evidence="3 4">
    <name type="scientific">Butyricicoccus pullicaecorum</name>
    <dbReference type="NCBI Taxonomy" id="501571"/>
    <lineage>
        <taxon>Bacteria</taxon>
        <taxon>Bacillati</taxon>
        <taxon>Bacillota</taxon>
        <taxon>Clostridia</taxon>
        <taxon>Eubacteriales</taxon>
        <taxon>Butyricicoccaceae</taxon>
        <taxon>Butyricicoccus</taxon>
    </lineage>
</organism>
<dbReference type="InterPro" id="IPR050742">
    <property type="entry name" value="Helicase_Restrict-Modif_Enz"/>
</dbReference>
<dbReference type="Gene3D" id="3.90.1570.30">
    <property type="match status" value="1"/>
</dbReference>
<evidence type="ECO:0000313" key="3">
    <source>
        <dbReference type="EMBL" id="OUP58732.1"/>
    </source>
</evidence>
<dbReference type="SMART" id="SM00487">
    <property type="entry name" value="DEXDc"/>
    <property type="match status" value="1"/>
</dbReference>
<reference evidence="4" key="1">
    <citation type="submission" date="2017-04" db="EMBL/GenBank/DDBJ databases">
        <title>Function of individual gut microbiota members based on whole genome sequencing of pure cultures obtained from chicken caecum.</title>
        <authorList>
            <person name="Medvecky M."/>
            <person name="Cejkova D."/>
            <person name="Polansky O."/>
            <person name="Karasova D."/>
            <person name="Kubasova T."/>
            <person name="Cizek A."/>
            <person name="Rychlik I."/>
        </authorList>
    </citation>
    <scope>NUCLEOTIDE SEQUENCE [LARGE SCALE GENOMIC DNA]</scope>
    <source>
        <strain evidence="4">An179</strain>
    </source>
</reference>
<comment type="caution">
    <text evidence="3">The sequence shown here is derived from an EMBL/GenBank/DDBJ whole genome shotgun (WGS) entry which is preliminary data.</text>
</comment>
<dbReference type="InterPro" id="IPR014001">
    <property type="entry name" value="Helicase_ATP-bd"/>
</dbReference>
<dbReference type="InterPro" id="IPR001650">
    <property type="entry name" value="Helicase_C-like"/>
</dbReference>
<dbReference type="Pfam" id="PF04851">
    <property type="entry name" value="ResIII"/>
    <property type="match status" value="1"/>
</dbReference>
<dbReference type="SUPFAM" id="SSF52540">
    <property type="entry name" value="P-loop containing nucleoside triphosphate hydrolases"/>
    <property type="match status" value="1"/>
</dbReference>
<dbReference type="InterPro" id="IPR006935">
    <property type="entry name" value="Helicase/UvrB_N"/>
</dbReference>
<dbReference type="AlphaFoldDB" id="A0A1Y4LWM8"/>
<dbReference type="RefSeq" id="WP_087414839.1">
    <property type="nucleotide sequence ID" value="NZ_NFKL01000008.1"/>
</dbReference>
<dbReference type="PANTHER" id="PTHR47396:SF1">
    <property type="entry name" value="ATP-DEPENDENT HELICASE IRC3-RELATED"/>
    <property type="match status" value="1"/>
</dbReference>
<evidence type="ECO:0000259" key="2">
    <source>
        <dbReference type="PROSITE" id="PS51194"/>
    </source>
</evidence>
<dbReference type="CDD" id="cd18799">
    <property type="entry name" value="SF2_C_EcoAI-like"/>
    <property type="match status" value="1"/>
</dbReference>
<name>A0A1Y4LWM8_9FIRM</name>
<feature type="domain" description="Helicase C-terminal" evidence="2">
    <location>
        <begin position="645"/>
        <end position="819"/>
    </location>
</feature>
<proteinExistence type="predicted"/>
<dbReference type="InterPro" id="IPR025285">
    <property type="entry name" value="DUF4145"/>
</dbReference>
<dbReference type="InterPro" id="IPR027417">
    <property type="entry name" value="P-loop_NTPase"/>
</dbReference>
<dbReference type="GO" id="GO:0004519">
    <property type="term" value="F:endonuclease activity"/>
    <property type="evidence" value="ECO:0007669"/>
    <property type="project" value="UniProtKB-KW"/>
</dbReference>
<sequence length="1088" mass="124433">MPSNFDFLREEFPILADFGCLAERYCYSDPNSCLMKLGMIGETIVNLMFAYDKLPLPFDQTAASKIDILFREGLIDRELCDILHSLRKVRNKAAHENYASVSDAKSLLQMAHSLCEWFMQTYGDWNYQHHNFVMPQKQNAIVEDRDAENEKDARLAKQAQDQAQFALVVPFPERKERAKRAASQRQKSEAETRYLIDEQLRKVGWEADTENLRYSKGTRPARGHYRAIAEWPTDSKIGKRGFADYALFIDLELVGIIEAKAIHKDIPSVIDYQGKEYPRNIRAEDTKYTIGTWGEYKVPFTFATNGRPYLEQLQTKSGIWFLDLRNPSNAPRALRGWMSPTGIQELLQKDIAAGNANLQALSYDLLRDPDGLNLREYQIKAIRATEQAIISGRQTALIAMATGTGKTRTVLGMIYRFLTTKRFRRILFLVDRTALGEQAMDVFKEVKLEDLMTLDDIYNIKGLEDKSIEKETRIQIATVQGMVKRILYQDGDTMPAVTDYDVIIVDEAHRGYILDRDMSDDELLYRDQTDYQSKYRAVIDYFDAVKIGLTATPALQTTRIFGEPVFKYTYREAVIEGYLVDHDAPHYYTTELGTEGIHYQLGDTVTLYDPVTGEVTNSELLEDELDFDIDQFNRKVITESFNRTVLTQIAREIDPENPEEQGKTLIYAVNDDHADLIVKILKEIYAEQGVDNDAIMKITGKAGGGDKKRIMEMIKRFKNERYPSMVVTVDLLTTGIDVPQITSLVFLRRVKSRILFEQMLGRATRLCPQIDKTHFEIYDAVGVYDALDPVNTMKPVVVNPSATFDELLDGLEVLDDDRKIQNQIDQIIARLQRKKRRMSKDTQEHFRAMTGGKDPSQFIAEIEHESPAAARNRLLSCRDLFQMVQQMQPSGGRTVVISDKEDRLLSHTRSYGKGSRPEDYLDAFAQYVQNHRDEITALNLVCTRPSDLTRESLKSLRLALDREGFTVQQLNTAISELTSEEIAADLISLIRRYAIGSVLVGHEERIHRAVDKLKKAHDFSKRELTWIGRIEKYLLKESVLNVQVFDEDSRFGQSDGGFANINKVFGNQLESIVQELNEYLYDDGGTIA</sequence>
<accession>A0A1Y4LWM8</accession>
<dbReference type="Gene3D" id="3.40.50.300">
    <property type="entry name" value="P-loop containing nucleotide triphosphate hydrolases"/>
    <property type="match status" value="2"/>
</dbReference>
<dbReference type="Pfam" id="PF00271">
    <property type="entry name" value="Helicase_C"/>
    <property type="match status" value="1"/>
</dbReference>
<dbReference type="GO" id="GO:0005829">
    <property type="term" value="C:cytosol"/>
    <property type="evidence" value="ECO:0007669"/>
    <property type="project" value="TreeGrafter"/>
</dbReference>
<dbReference type="GO" id="GO:0005524">
    <property type="term" value="F:ATP binding"/>
    <property type="evidence" value="ECO:0007669"/>
    <property type="project" value="InterPro"/>
</dbReference>
<feature type="domain" description="Helicase ATP-binding" evidence="1">
    <location>
        <begin position="387"/>
        <end position="571"/>
    </location>
</feature>
<dbReference type="InterPro" id="IPR013670">
    <property type="entry name" value="EcoEI_R_C_dom"/>
</dbReference>
<dbReference type="SMART" id="SM00490">
    <property type="entry name" value="HELICc"/>
    <property type="match status" value="1"/>
</dbReference>
<dbReference type="GO" id="GO:0006304">
    <property type="term" value="P:DNA modification"/>
    <property type="evidence" value="ECO:0007669"/>
    <property type="project" value="InterPro"/>
</dbReference>
<dbReference type="PROSITE" id="PS51194">
    <property type="entry name" value="HELICASE_CTER"/>
    <property type="match status" value="1"/>
</dbReference>
<dbReference type="EMBL" id="NFKL01000008">
    <property type="protein sequence ID" value="OUP58732.1"/>
    <property type="molecule type" value="Genomic_DNA"/>
</dbReference>
<keyword evidence="3" id="KW-0540">Nuclease</keyword>
<dbReference type="GO" id="GO:0016787">
    <property type="term" value="F:hydrolase activity"/>
    <property type="evidence" value="ECO:0007669"/>
    <property type="project" value="InterPro"/>
</dbReference>
<dbReference type="PROSITE" id="PS51192">
    <property type="entry name" value="HELICASE_ATP_BIND_1"/>
    <property type="match status" value="1"/>
</dbReference>
<gene>
    <name evidence="3" type="ORF">B5F15_06890</name>
</gene>
<evidence type="ECO:0000259" key="1">
    <source>
        <dbReference type="PROSITE" id="PS51192"/>
    </source>
</evidence>
<dbReference type="Pfam" id="PF08463">
    <property type="entry name" value="EcoEI_R_C"/>
    <property type="match status" value="1"/>
</dbReference>
<evidence type="ECO:0000313" key="4">
    <source>
        <dbReference type="Proteomes" id="UP000195326"/>
    </source>
</evidence>
<keyword evidence="3" id="KW-0378">Hydrolase</keyword>